<dbReference type="CDD" id="cd03263">
    <property type="entry name" value="ABC_subfamily_A"/>
    <property type="match status" value="2"/>
</dbReference>
<dbReference type="GO" id="GO:0016020">
    <property type="term" value="C:membrane"/>
    <property type="evidence" value="ECO:0007669"/>
    <property type="project" value="UniProtKB-SubCell"/>
</dbReference>
<evidence type="ECO:0000256" key="9">
    <source>
        <dbReference type="ARBA" id="ARBA00023136"/>
    </source>
</evidence>
<feature type="transmembrane region" description="Helical" evidence="13">
    <location>
        <begin position="1215"/>
        <end position="1236"/>
    </location>
</feature>
<evidence type="ECO:0000256" key="3">
    <source>
        <dbReference type="ARBA" id="ARBA00022553"/>
    </source>
</evidence>
<evidence type="ECO:0000256" key="5">
    <source>
        <dbReference type="ARBA" id="ARBA00022741"/>
    </source>
</evidence>
<evidence type="ECO:0000259" key="14">
    <source>
        <dbReference type="PROSITE" id="PS50893"/>
    </source>
</evidence>
<dbReference type="GO" id="GO:0005548">
    <property type="term" value="F:phospholipid transporter activity"/>
    <property type="evidence" value="ECO:0007669"/>
    <property type="project" value="UniProtKB-ARBA"/>
</dbReference>
<dbReference type="EC" id="7.6.2.1" evidence="2"/>
<keyword evidence="4 13" id="KW-0812">Transmembrane</keyword>
<evidence type="ECO:0000256" key="2">
    <source>
        <dbReference type="ARBA" id="ARBA00012189"/>
    </source>
</evidence>
<keyword evidence="5" id="KW-0547">Nucleotide-binding</keyword>
<feature type="transmembrane region" description="Helical" evidence="13">
    <location>
        <begin position="1706"/>
        <end position="1728"/>
    </location>
</feature>
<feature type="transmembrane region" description="Helical" evidence="13">
    <location>
        <begin position="579"/>
        <end position="599"/>
    </location>
</feature>
<dbReference type="GeneTree" id="ENSGT00940000155624"/>
<dbReference type="Bgee" id="ENSELUG00000002360">
    <property type="expression patterns" value="Expressed in camera-type eye and 8 other cell types or tissues"/>
</dbReference>
<dbReference type="Pfam" id="PF12698">
    <property type="entry name" value="ABC2_membrane_3"/>
    <property type="match status" value="2"/>
</dbReference>
<dbReference type="InterPro" id="IPR027417">
    <property type="entry name" value="P-loop_NTPase"/>
</dbReference>
<keyword evidence="9 13" id="KW-0472">Membrane</keyword>
<feature type="transmembrane region" description="Helical" evidence="13">
    <location>
        <begin position="1620"/>
        <end position="1645"/>
    </location>
</feature>
<keyword evidence="11" id="KW-0325">Glycoprotein</keyword>
<dbReference type="GO" id="GO:0005524">
    <property type="term" value="F:ATP binding"/>
    <property type="evidence" value="ECO:0007669"/>
    <property type="project" value="UniProtKB-KW"/>
</dbReference>
<proteinExistence type="predicted"/>
<keyword evidence="10" id="KW-1015">Disulfide bond</keyword>
<feature type="domain" description="ABC transporter" evidence="14">
    <location>
        <begin position="818"/>
        <end position="1049"/>
    </location>
</feature>
<keyword evidence="8 13" id="KW-1133">Transmembrane helix</keyword>
<dbReference type="InterPro" id="IPR013525">
    <property type="entry name" value="ABC2_TM"/>
</dbReference>
<reference evidence="16" key="1">
    <citation type="journal article" date="2014" name="PLoS ONE">
        <title>The genome and linkage map of the northern pike (Esox lucius): conserved synteny revealed between the salmonid sister group and the Neoteleostei.</title>
        <authorList>
            <person name="Rondeau E.B."/>
            <person name="Minkley D.R."/>
            <person name="Leong J.S."/>
            <person name="Messmer A.M."/>
            <person name="Jantzen J.R."/>
            <person name="von Schalburg K.R."/>
            <person name="Lemon C."/>
            <person name="Bird N.H."/>
            <person name="Koop B.F."/>
        </authorList>
    </citation>
    <scope>NUCLEOTIDE SEQUENCE</scope>
</reference>
<sequence>MGTISQVRLLLWKNWIIRKRQKIRFFMEIMWPVVLFMGLVWLRRANPLYRQHECHFPNKAMPSSGILPWIQGIFCNANNPCFQYTTKGEGRGLKVEDILKDDETLTSFLLRDVPLSVTVVNELVSAKIRPEQVRPGLNGPPVFVCLCLCSWRAYMFGCVLFPLIQRKGSKVHLFKAHPRSVRTPSPSLPLSLPQSIYVSFSHFLSLCSSPQLSKTNSFKALVEVISPLFHSPGPPGSSPPSLSQLIAVVSSLVCGYTQEGFSQVASLNWYEDNNYKAFMGINDSTPLFCNDMMKDLESDLITRTTWRLVKPMLMGKILYAPDSPAVRQIIRNANTTFEELERLRTMGRAWEEVSPQVWDFFQDSVQMNMIRVRKDIVSMAATVPLHPLKTDNMPLKGRLTEIRGKEIFLAEHLMENDMANFDWRNVFNLTDQVIRMMNRYGECLLLDKFSGLNDEEQLTQRALSLMEESKFWAGLVFMETYPWTTKVPPHVKFKIRMDIDSVERTNKIKDRYWDPGPRADPMEDLRYVWGGFAYLQDMIEHGIIRTQTGKDWSLGVYLQQMPYPCYVDDVFMLTLNRCFPIFMVLAWVYSVSMMVKSIVLEKEMRLKETLKAMGVTNGVLWVTWFVDSFLTMAASTALLTGIIMGGKVLNYSNPLILFLFLLTFTTATIMQCFLLSVFFNKANLAAACSGIIYFTLYLPHILCFAWQEHITKDNKIMVSLMSQVAFGFGTEYLSRYEEQGLGLQWDNIRTSPLDGDEYSFLTSISMMALDTVLYAVLAWYLDSGLHGYRMLSIDSKSDLGLPSHPYFEGEPEGLVEGVCVQNLVKVFERSQKPAVDGLSIVFYESQITAFLGHNGAGKTTTMSILTGMFPPTAGTASIYGKDIRTEMDTIRRSLGMCPQHNILFHHMTVAEHILFYSLLKGGSLSEAELEVENMLEDLGMPHKKDEEAQNLSGGMQRKLSVAMAFVGGAKVVILDEPTSGVDPYSRRSIWDLLLKYRSGRTVILSTHHMDEADLLSDRVAIISQGRLHCCGSPLFLKNCFGAGFYLTLVRRMKYEGPKTKVEQIRSQNLRECLAVIGDVSSITQLIHHHVPEACLVEAVGQELTYLLPHRGFNPRAYASLFRELEETHSDMGLSSFGVSDTSLEEVRLEPEIADASTQCRADAGLQANGEGIGGVCEGRGGRGSRQVKGLCLILKQFFALLIKRFHHATRSHKDFFAQIVLPASFVFISLMFTTIVPPFGEYPSLTLSPWMYGRQFTFFSNERATDPEMRYFGEVLLNKPGFGTRCMVDEPLKDFPCNNITTEWEVPLVNPALIDMLDGPEWTPVNSSPGCQCSTPRKLTMLPNCPEGAGGLPPPQRIQSTGDVLLDLTGRNISDYLVKTYPSLIKASLKSKYWVNEQRYGGISVGGQLPVLDASTTTVFLLAPFNSRRHYVVILTRKWSSCILQVWYNNKGWHAMVAFMNVANNAILRANLPKDASLDTYGITAINHPLNLTKEQLSEVTVLNTSVDAVVAICVIFAMSFVPASFVLYLIQERMTQAKHLQFVSGVSPVVYWMANFLWDMVNYCISATLVVGIFIAFDKRCYTSSTNLQPLVALLMLYGWSVTPMMYPMSFIFSIPSTAYVSLSCINLFIGINSSAITFILDLFDSTLYKCNQLLKKVLLVFPHYCLGRGLIDMAMNQAVADVYARFGEDFSLDPYSWDFLGKNLIFMTAEGFIYFLINILIQYRFFLDHWITDCKKGPITEEDVDVAQERQHIYNGGSRSDILKIRDLTKTYMGKSKPAVDRICMGVSPGECFGLLGVNGAGKTTTFKMLTGDTDVSSGEASVTGHSILTNILDVHQNMGYCPQFDAIDELLTGREHLHLYARLRGVPESEIGTVADWAIQKLGLAEYAGRPAGTYSGGNKRKLSTAIAMIGCPPLVLLDEPTTGMDPHSRRFLWNSIMSVIQDDRAVVLTSHSMEECEALCTRLAIMVNGTFQCLGTIQHLKYKFGDGYLVTMKIKASTPGNPPDLNPAEAFMESTFPGCVQREKHYNTLQYEISSSSLARIFQLVLANKDCLNIEDYSVSQTTLDQVFVNFAKQQSGEEDNIVLHPRAAGARRKEIKVTPLSCLGK</sequence>
<dbReference type="FunFam" id="3.40.50.300:FF:000232">
    <property type="entry name" value="ATP-binding cassette, sub-family A (ABC1), member 1"/>
    <property type="match status" value="1"/>
</dbReference>
<dbReference type="PROSITE" id="PS50893">
    <property type="entry name" value="ABC_TRANSPORTER_2"/>
    <property type="match status" value="2"/>
</dbReference>
<dbReference type="PROSITE" id="PS00211">
    <property type="entry name" value="ABC_TRANSPORTER_1"/>
    <property type="match status" value="1"/>
</dbReference>
<dbReference type="Proteomes" id="UP000265140">
    <property type="component" value="Chromosome 21"/>
</dbReference>
<keyword evidence="7" id="KW-1278">Translocase</keyword>
<dbReference type="GO" id="GO:0140359">
    <property type="term" value="F:ABC-type transporter activity"/>
    <property type="evidence" value="ECO:0007669"/>
    <property type="project" value="InterPro"/>
</dbReference>
<evidence type="ECO:0000256" key="6">
    <source>
        <dbReference type="ARBA" id="ARBA00022840"/>
    </source>
</evidence>
<feature type="domain" description="ABC transporter" evidence="14">
    <location>
        <begin position="1765"/>
        <end position="1997"/>
    </location>
</feature>
<dbReference type="FunFam" id="3.40.50.300:FF:000264">
    <property type="entry name" value="ATP-binding cassette, sub-family A (ABC1), member 1"/>
    <property type="match status" value="1"/>
</dbReference>
<dbReference type="InterPro" id="IPR003439">
    <property type="entry name" value="ABC_transporter-like_ATP-bd"/>
</dbReference>
<feature type="transmembrane region" description="Helical" evidence="13">
    <location>
        <begin position="1590"/>
        <end position="1608"/>
    </location>
</feature>
<evidence type="ECO:0000256" key="8">
    <source>
        <dbReference type="ARBA" id="ARBA00022989"/>
    </source>
</evidence>
<dbReference type="SMART" id="SM00382">
    <property type="entry name" value="AAA"/>
    <property type="match status" value="2"/>
</dbReference>
<keyword evidence="6" id="KW-0067">ATP-binding</keyword>
<name>A0A6Q2ZGD0_ESOLU</name>
<reference evidence="15" key="4">
    <citation type="submission" date="2025-09" db="UniProtKB">
        <authorList>
            <consortium name="Ensembl"/>
        </authorList>
    </citation>
    <scope>IDENTIFICATION</scope>
</reference>
<dbReference type="GO" id="GO:0016887">
    <property type="term" value="F:ATP hydrolysis activity"/>
    <property type="evidence" value="ECO:0007669"/>
    <property type="project" value="InterPro"/>
</dbReference>
<evidence type="ECO:0000256" key="10">
    <source>
        <dbReference type="ARBA" id="ARBA00023157"/>
    </source>
</evidence>
<evidence type="ECO:0000256" key="7">
    <source>
        <dbReference type="ARBA" id="ARBA00022967"/>
    </source>
</evidence>
<dbReference type="GO" id="GO:0140326">
    <property type="term" value="F:ATPase-coupled intramembrane lipid transporter activity"/>
    <property type="evidence" value="ECO:0007669"/>
    <property type="project" value="UniProtKB-EC"/>
</dbReference>
<feature type="transmembrane region" description="Helical" evidence="13">
    <location>
        <begin position="1509"/>
        <end position="1531"/>
    </location>
</feature>
<dbReference type="InterPro" id="IPR056264">
    <property type="entry name" value="R2_ABCA1-4-like"/>
</dbReference>
<feature type="transmembrane region" description="Helical" evidence="13">
    <location>
        <begin position="619"/>
        <end position="643"/>
    </location>
</feature>
<accession>A0A6Q2ZGD0</accession>
<dbReference type="Gene3D" id="3.40.50.300">
    <property type="entry name" value="P-loop containing nucleotide triphosphate hydrolases"/>
    <property type="match status" value="2"/>
</dbReference>
<evidence type="ECO:0000256" key="12">
    <source>
        <dbReference type="ARBA" id="ARBA00034036"/>
    </source>
</evidence>
<evidence type="ECO:0000256" key="1">
    <source>
        <dbReference type="ARBA" id="ARBA00004141"/>
    </source>
</evidence>
<dbReference type="InterPro" id="IPR017871">
    <property type="entry name" value="ABC_transporter-like_CS"/>
</dbReference>
<feature type="transmembrane region" description="Helical" evidence="13">
    <location>
        <begin position="23"/>
        <end position="42"/>
    </location>
</feature>
<dbReference type="Pfam" id="PF23321">
    <property type="entry name" value="R1_ABCA1"/>
    <property type="match status" value="1"/>
</dbReference>
<dbReference type="Ensembl" id="ENSELUT00000063596.2">
    <property type="protein sequence ID" value="ENSELUP00000077589.2"/>
    <property type="gene ID" value="ENSELUG00000002360.3"/>
</dbReference>
<feature type="transmembrane region" description="Helical" evidence="13">
    <location>
        <begin position="1561"/>
        <end position="1578"/>
    </location>
</feature>
<protein>
    <recommendedName>
        <fullName evidence="2">P-type phospholipid transporter</fullName>
        <ecNumber evidence="2">7.6.2.1</ecNumber>
    </recommendedName>
</protein>
<evidence type="ECO:0000256" key="11">
    <source>
        <dbReference type="ARBA" id="ARBA00023180"/>
    </source>
</evidence>
<reference evidence="15" key="2">
    <citation type="submission" date="2020-02" db="EMBL/GenBank/DDBJ databases">
        <title>Esox lucius (northern pike) genome, fEsoLuc1, primary haplotype.</title>
        <authorList>
            <person name="Myers G."/>
            <person name="Karagic N."/>
            <person name="Meyer A."/>
            <person name="Pippel M."/>
            <person name="Reichard M."/>
            <person name="Winkler S."/>
            <person name="Tracey A."/>
            <person name="Sims Y."/>
            <person name="Howe K."/>
            <person name="Rhie A."/>
            <person name="Formenti G."/>
            <person name="Durbin R."/>
            <person name="Fedrigo O."/>
            <person name="Jarvis E.D."/>
        </authorList>
    </citation>
    <scope>NUCLEOTIDE SEQUENCE [LARGE SCALE GENOMIC DNA]</scope>
</reference>
<evidence type="ECO:0000256" key="13">
    <source>
        <dbReference type="SAM" id="Phobius"/>
    </source>
</evidence>
<dbReference type="PANTHER" id="PTHR19229:SF190">
    <property type="entry name" value="RETINAL-SPECIFIC PHOSPHOLIPID-TRANSPORTING ATPASE ABCA4"/>
    <property type="match status" value="1"/>
</dbReference>
<keyword evidence="16" id="KW-1185">Reference proteome</keyword>
<feature type="transmembrane region" description="Helical" evidence="13">
    <location>
        <begin position="655"/>
        <end position="678"/>
    </location>
</feature>
<evidence type="ECO:0000313" key="15">
    <source>
        <dbReference type="Ensembl" id="ENSELUP00000077589.2"/>
    </source>
</evidence>
<dbReference type="InterPro" id="IPR026082">
    <property type="entry name" value="ABCA"/>
</dbReference>
<dbReference type="InterPro" id="IPR003593">
    <property type="entry name" value="AAA+_ATPase"/>
</dbReference>
<dbReference type="Pfam" id="PF00005">
    <property type="entry name" value="ABC_tran"/>
    <property type="match status" value="2"/>
</dbReference>
<feature type="transmembrane region" description="Helical" evidence="13">
    <location>
        <begin position="684"/>
        <end position="704"/>
    </location>
</feature>
<comment type="subcellular location">
    <subcellularLocation>
        <location evidence="1">Membrane</location>
        <topology evidence="1">Multi-pass membrane protein</topology>
    </subcellularLocation>
</comment>
<keyword evidence="3" id="KW-0597">Phosphoprotein</keyword>
<evidence type="ECO:0000313" key="16">
    <source>
        <dbReference type="Proteomes" id="UP000265140"/>
    </source>
</evidence>
<dbReference type="PANTHER" id="PTHR19229">
    <property type="entry name" value="ATP-BINDING CASSETTE TRANSPORTER SUBFAMILY A ABCA"/>
    <property type="match status" value="1"/>
</dbReference>
<evidence type="ECO:0000256" key="4">
    <source>
        <dbReference type="ARBA" id="ARBA00022692"/>
    </source>
</evidence>
<dbReference type="SUPFAM" id="SSF52540">
    <property type="entry name" value="P-loop containing nucleoside triphosphate hydrolases"/>
    <property type="match status" value="2"/>
</dbReference>
<comment type="catalytic activity">
    <reaction evidence="12">
        <text>ATP + H2O + phospholipidSide 1 = ADP + phosphate + phospholipidSide 2.</text>
        <dbReference type="EC" id="7.6.2.1"/>
    </reaction>
</comment>
<organism evidence="15 16">
    <name type="scientific">Esox lucius</name>
    <name type="common">Northern pike</name>
    <dbReference type="NCBI Taxonomy" id="8010"/>
    <lineage>
        <taxon>Eukaryota</taxon>
        <taxon>Metazoa</taxon>
        <taxon>Chordata</taxon>
        <taxon>Craniata</taxon>
        <taxon>Vertebrata</taxon>
        <taxon>Euteleostomi</taxon>
        <taxon>Actinopterygii</taxon>
        <taxon>Neopterygii</taxon>
        <taxon>Teleostei</taxon>
        <taxon>Protacanthopterygii</taxon>
        <taxon>Esociformes</taxon>
        <taxon>Esocidae</taxon>
        <taxon>Esox</taxon>
    </lineage>
</organism>
<reference evidence="15" key="3">
    <citation type="submission" date="2025-08" db="UniProtKB">
        <authorList>
            <consortium name="Ensembl"/>
        </authorList>
    </citation>
    <scope>IDENTIFICATION</scope>
</reference>
<feature type="transmembrane region" description="Helical" evidence="13">
    <location>
        <begin position="758"/>
        <end position="781"/>
    </location>
</feature>